<protein>
    <recommendedName>
        <fullName evidence="1">Glycoside hydrolase family 19 catalytic domain-containing protein</fullName>
    </recommendedName>
</protein>
<proteinExistence type="predicted"/>
<dbReference type="GO" id="GO:0004568">
    <property type="term" value="F:chitinase activity"/>
    <property type="evidence" value="ECO:0007669"/>
    <property type="project" value="InterPro"/>
</dbReference>
<dbReference type="SUPFAM" id="SSF53955">
    <property type="entry name" value="Lysozyme-like"/>
    <property type="match status" value="1"/>
</dbReference>
<dbReference type="RefSeq" id="WP_095744671.1">
    <property type="nucleotide sequence ID" value="NZ_CP023284.1"/>
</dbReference>
<dbReference type="Pfam" id="PF00182">
    <property type="entry name" value="Glyco_hydro_19"/>
    <property type="match status" value="1"/>
</dbReference>
<dbReference type="InterPro" id="IPR023346">
    <property type="entry name" value="Lysozyme-like_dom_sf"/>
</dbReference>
<organism evidence="2 3">
    <name type="scientific">Variovorax boronicumulans</name>
    <dbReference type="NCBI Taxonomy" id="436515"/>
    <lineage>
        <taxon>Bacteria</taxon>
        <taxon>Pseudomonadati</taxon>
        <taxon>Pseudomonadota</taxon>
        <taxon>Betaproteobacteria</taxon>
        <taxon>Burkholderiales</taxon>
        <taxon>Comamonadaceae</taxon>
        <taxon>Variovorax</taxon>
    </lineage>
</organism>
<name>A0A250DIG0_9BURK</name>
<evidence type="ECO:0000313" key="2">
    <source>
        <dbReference type="EMBL" id="ATA53931.1"/>
    </source>
</evidence>
<reference evidence="2 3" key="1">
    <citation type="submission" date="2017-09" db="EMBL/GenBank/DDBJ databases">
        <title>The diverse metabolic capabilities of V. boronicumulans make it an excellent choice for continued studies on novel biodegradation.</title>
        <authorList>
            <person name="Sun S."/>
        </authorList>
    </citation>
    <scope>NUCLEOTIDE SEQUENCE [LARGE SCALE GENOMIC DNA]</scope>
    <source>
        <strain evidence="2 3">J1</strain>
    </source>
</reference>
<dbReference type="Gene3D" id="1.10.530.10">
    <property type="match status" value="1"/>
</dbReference>
<accession>A0A250DIG0</accession>
<dbReference type="EMBL" id="CP023284">
    <property type="protein sequence ID" value="ATA53931.1"/>
    <property type="molecule type" value="Genomic_DNA"/>
</dbReference>
<evidence type="ECO:0000259" key="1">
    <source>
        <dbReference type="Pfam" id="PF00182"/>
    </source>
</evidence>
<dbReference type="GO" id="GO:0006032">
    <property type="term" value="P:chitin catabolic process"/>
    <property type="evidence" value="ECO:0007669"/>
    <property type="project" value="InterPro"/>
</dbReference>
<dbReference type="InterPro" id="IPR000726">
    <property type="entry name" value="Glyco_hydro_19_cat"/>
</dbReference>
<feature type="domain" description="Glycoside hydrolase family 19 catalytic" evidence="1">
    <location>
        <begin position="84"/>
        <end position="163"/>
    </location>
</feature>
<sequence length="198" mass="21781">MINIETLIDCTGAARANAERYAWHLNDGIERFGIGSASAVACLLGQVAIESEGREGPLSVVEEDLYYTSPDRLRKIFPSLFVNGRFRAEDYVRNPKALSEVRYAGFHGRGLIQLTWLDAYRAASDALGFDYVGSPGLVLEPQHAALTACWFFAVYKGCLPAAERGDVYEITGRVNGAARLKLAERKAITSRAYKVLSK</sequence>
<dbReference type="AlphaFoldDB" id="A0A250DIG0"/>
<evidence type="ECO:0000313" key="3">
    <source>
        <dbReference type="Proteomes" id="UP000217154"/>
    </source>
</evidence>
<dbReference type="GO" id="GO:0016998">
    <property type="term" value="P:cell wall macromolecule catabolic process"/>
    <property type="evidence" value="ECO:0007669"/>
    <property type="project" value="InterPro"/>
</dbReference>
<dbReference type="Proteomes" id="UP000217154">
    <property type="component" value="Chromosome"/>
</dbReference>
<dbReference type="KEGG" id="vbo:CKY39_12400"/>
<gene>
    <name evidence="2" type="ORF">CKY39_12400</name>
</gene>